<dbReference type="InterPro" id="IPR024341">
    <property type="entry name" value="DUF2631"/>
</dbReference>
<protein>
    <submittedName>
        <fullName evidence="2">Membrane protein</fullName>
    </submittedName>
</protein>
<proteinExistence type="predicted"/>
<sequence>MSASHAEESYEVYNGVSTRDVPSAAWGYSALSRTTVQIAGWFSVFVLLMFNFGNHQGHVETIWLLALAALLAIGLILYAFEPRFSRVRTLTGHNKPVGHVEPDWAYDQKTLSGTYSELTDGQLRALNIDPARVSHLRVAPKTGNSAITTGSTASDIAADTTGSTAQQVRR</sequence>
<dbReference type="HOGENOM" id="CLU_127546_0_0_11"/>
<keyword evidence="3" id="KW-1185">Reference proteome</keyword>
<keyword evidence="1" id="KW-1133">Transmembrane helix</keyword>
<dbReference type="Pfam" id="PF10939">
    <property type="entry name" value="DUF2631"/>
    <property type="match status" value="1"/>
</dbReference>
<keyword evidence="1" id="KW-0812">Transmembrane</keyword>
<accession>A0A097IGW6</accession>
<reference evidence="2 3" key="1">
    <citation type="submission" date="2013-09" db="EMBL/GenBank/DDBJ databases">
        <title>Complete genome sequence of Corynebacterium doosanense CAU 212(T) (=DSM 45436(T)), isolated from activated sludge.</title>
        <authorList>
            <person name="Schaffert L."/>
            <person name="Albersmeier A."/>
            <person name="Kalinowski J."/>
            <person name="Ruckert C."/>
        </authorList>
    </citation>
    <scope>NUCLEOTIDE SEQUENCE [LARGE SCALE GENOMIC DNA]</scope>
    <source>
        <strain evidence="2 3">CAU 212</strain>
    </source>
</reference>
<evidence type="ECO:0000313" key="3">
    <source>
        <dbReference type="Proteomes" id="UP000029914"/>
    </source>
</evidence>
<dbReference type="KEGG" id="cdo:CDOO_08840"/>
<evidence type="ECO:0000256" key="1">
    <source>
        <dbReference type="SAM" id="Phobius"/>
    </source>
</evidence>
<name>A0A097IGW6_9CORY</name>
<keyword evidence="1" id="KW-0472">Membrane</keyword>
<evidence type="ECO:0000313" key="2">
    <source>
        <dbReference type="EMBL" id="AIT61354.1"/>
    </source>
</evidence>
<organism evidence="2 3">
    <name type="scientific">Corynebacterium doosanense CAU 212 = DSM 45436</name>
    <dbReference type="NCBI Taxonomy" id="558173"/>
    <lineage>
        <taxon>Bacteria</taxon>
        <taxon>Bacillati</taxon>
        <taxon>Actinomycetota</taxon>
        <taxon>Actinomycetes</taxon>
        <taxon>Mycobacteriales</taxon>
        <taxon>Corynebacteriaceae</taxon>
        <taxon>Corynebacterium</taxon>
    </lineage>
</organism>
<dbReference type="RefSeq" id="WP_018020985.1">
    <property type="nucleotide sequence ID" value="NZ_AQUX01000001.1"/>
</dbReference>
<dbReference type="STRING" id="558173.CDOO_08840"/>
<gene>
    <name evidence="2" type="ORF">CDOO_08840</name>
</gene>
<dbReference type="Proteomes" id="UP000029914">
    <property type="component" value="Chromosome"/>
</dbReference>
<feature type="transmembrane region" description="Helical" evidence="1">
    <location>
        <begin position="61"/>
        <end position="80"/>
    </location>
</feature>
<dbReference type="eggNOG" id="ENOG5033KSB">
    <property type="taxonomic scope" value="Bacteria"/>
</dbReference>
<dbReference type="AlphaFoldDB" id="A0A097IGW6"/>
<dbReference type="EMBL" id="CP006764">
    <property type="protein sequence ID" value="AIT61354.1"/>
    <property type="molecule type" value="Genomic_DNA"/>
</dbReference>
<feature type="transmembrane region" description="Helical" evidence="1">
    <location>
        <begin position="38"/>
        <end position="55"/>
    </location>
</feature>
<dbReference type="OrthoDB" id="3401220at2"/>